<proteinExistence type="predicted"/>
<dbReference type="Proteomes" id="UP000683507">
    <property type="component" value="Chromosome"/>
</dbReference>
<dbReference type="Pfam" id="PF03597">
    <property type="entry name" value="FixS"/>
    <property type="match status" value="1"/>
</dbReference>
<name>A0A916JKQ2_9FLAO</name>
<keyword evidence="2" id="KW-1185">Reference proteome</keyword>
<evidence type="ECO:0000313" key="2">
    <source>
        <dbReference type="Proteomes" id="UP000683507"/>
    </source>
</evidence>
<sequence length="60" mass="6867">MSIIFLLTGISLLLAIGFLAAFLWAIKNGQYEDDYTPSVRILFDDSEKEKKSNENKNQKQ</sequence>
<evidence type="ECO:0008006" key="3">
    <source>
        <dbReference type="Google" id="ProtNLM"/>
    </source>
</evidence>
<dbReference type="NCBIfam" id="TIGR00847">
    <property type="entry name" value="ccoS"/>
    <property type="match status" value="1"/>
</dbReference>
<reference evidence="1" key="1">
    <citation type="submission" date="2021-04" db="EMBL/GenBank/DDBJ databases">
        <authorList>
            <person name="Rodrigo-Torres L."/>
            <person name="Arahal R. D."/>
            <person name="Lucena T."/>
        </authorList>
    </citation>
    <scope>NUCLEOTIDE SEQUENCE</scope>
    <source>
        <strain evidence="1">AS29M-1</strain>
    </source>
</reference>
<dbReference type="PANTHER" id="PTHR41532:SF1">
    <property type="entry name" value="FIXS PROTEIN"/>
    <property type="match status" value="1"/>
</dbReference>
<gene>
    <name evidence="1" type="ORF">CRYO30217_00771</name>
</gene>
<dbReference type="KEGG" id="ptan:CRYO30217_00771"/>
<dbReference type="EMBL" id="OU015584">
    <property type="protein sequence ID" value="CAG5078800.1"/>
    <property type="molecule type" value="Genomic_DNA"/>
</dbReference>
<protein>
    <recommendedName>
        <fullName evidence="3">Cbb3-type cytochrome oxidase assembly protein CcoS</fullName>
    </recommendedName>
</protein>
<dbReference type="InterPro" id="IPR004714">
    <property type="entry name" value="Cyt_oxidase_maturation_cbb3"/>
</dbReference>
<dbReference type="RefSeq" id="WP_258540995.1">
    <property type="nucleotide sequence ID" value="NZ_OU015584.1"/>
</dbReference>
<dbReference type="PANTHER" id="PTHR41532">
    <property type="entry name" value="FIXS PROTEIN"/>
    <property type="match status" value="1"/>
</dbReference>
<dbReference type="AlphaFoldDB" id="A0A916JKQ2"/>
<organism evidence="1 2">
    <name type="scientific">Parvicella tangerina</name>
    <dbReference type="NCBI Taxonomy" id="2829795"/>
    <lineage>
        <taxon>Bacteria</taxon>
        <taxon>Pseudomonadati</taxon>
        <taxon>Bacteroidota</taxon>
        <taxon>Flavobacteriia</taxon>
        <taxon>Flavobacteriales</taxon>
        <taxon>Parvicellaceae</taxon>
        <taxon>Parvicella</taxon>
    </lineage>
</organism>
<evidence type="ECO:0000313" key="1">
    <source>
        <dbReference type="EMBL" id="CAG5078800.1"/>
    </source>
</evidence>
<accession>A0A916JKQ2</accession>